<comment type="similarity">
    <text evidence="2">Belongs to the sulfatase family.</text>
</comment>
<protein>
    <submittedName>
        <fullName evidence="8">Arylsulfatase A family protein</fullName>
    </submittedName>
</protein>
<dbReference type="Proteomes" id="UP000010796">
    <property type="component" value="Chromosome"/>
</dbReference>
<accession>L0FTH1</accession>
<dbReference type="PANTHER" id="PTHR45953">
    <property type="entry name" value="IDURONATE 2-SULFATASE"/>
    <property type="match status" value="1"/>
</dbReference>
<keyword evidence="5" id="KW-0378">Hydrolase</keyword>
<sequence>MRFPAHLLLFALIFYFSCKEETTTPPNILFIAVDDLRPELACYGKSYVHSPNFDQLAAESSLFENHFVTVPTCGASRYNLITGRLPKSPGDLSNQASVTNIANKPEDERPVTFMQALRQNGYYTVGIGKISHHPDGYVYGYLDPKSDKIELPGSWDEMHFNNGKWGTGHHAFFGYADGSNRNEMDKAVKPYEAAEVDDKGYPDGLTADLAIQKLKSLKQQQKPFFLGVGFFKPHLPFTAPKKYWDLYDEVDIPLAPFAAIPENSAKASLHNSGELNQYRLGEEKPNLEQAASDAYARKLRHGYLAAVSYIDAQVGKLLDELEAQGLADNTIVVVWGDHGWHLGDQKTWGKHTVFDNALKSVLMIKRPGKEGQRIKQVVSTTDIYPTVMELTNVPSQSTLDGESMVSLMDNPSAKEWRNTAYSYFSRGVSLRTPQYRLTKYFRDQPPAVELYDHLNDPHESKNVAKDLPKVVQQLMPIWEKGNTGIFEE</sequence>
<dbReference type="AlphaFoldDB" id="L0FTH1"/>
<dbReference type="GO" id="GO:0046872">
    <property type="term" value="F:metal ion binding"/>
    <property type="evidence" value="ECO:0007669"/>
    <property type="project" value="UniProtKB-KW"/>
</dbReference>
<evidence type="ECO:0000313" key="9">
    <source>
        <dbReference type="Proteomes" id="UP000010796"/>
    </source>
</evidence>
<keyword evidence="9" id="KW-1185">Reference proteome</keyword>
<name>L0FTH1_ECHVK</name>
<keyword evidence="4" id="KW-0732">Signal</keyword>
<proteinExistence type="inferred from homology"/>
<evidence type="ECO:0000256" key="2">
    <source>
        <dbReference type="ARBA" id="ARBA00008779"/>
    </source>
</evidence>
<dbReference type="SUPFAM" id="SSF53649">
    <property type="entry name" value="Alkaline phosphatase-like"/>
    <property type="match status" value="1"/>
</dbReference>
<dbReference type="PANTHER" id="PTHR45953:SF1">
    <property type="entry name" value="IDURONATE 2-SULFATASE"/>
    <property type="match status" value="1"/>
</dbReference>
<dbReference type="HOGENOM" id="CLU_006332_9_0_10"/>
<dbReference type="CDD" id="cd16030">
    <property type="entry name" value="iduronate-2-sulfatase"/>
    <property type="match status" value="1"/>
</dbReference>
<dbReference type="Pfam" id="PF00884">
    <property type="entry name" value="Sulfatase"/>
    <property type="match status" value="1"/>
</dbReference>
<evidence type="ECO:0000256" key="6">
    <source>
        <dbReference type="ARBA" id="ARBA00022837"/>
    </source>
</evidence>
<dbReference type="eggNOG" id="COG3119">
    <property type="taxonomic scope" value="Bacteria"/>
</dbReference>
<dbReference type="KEGG" id="evi:Echvi_0936"/>
<keyword evidence="6" id="KW-0106">Calcium</keyword>
<evidence type="ECO:0000256" key="5">
    <source>
        <dbReference type="ARBA" id="ARBA00022801"/>
    </source>
</evidence>
<organism evidence="8 9">
    <name type="scientific">Echinicola vietnamensis (strain DSM 17526 / LMG 23754 / KMM 6221)</name>
    <dbReference type="NCBI Taxonomy" id="926556"/>
    <lineage>
        <taxon>Bacteria</taxon>
        <taxon>Pseudomonadati</taxon>
        <taxon>Bacteroidota</taxon>
        <taxon>Cytophagia</taxon>
        <taxon>Cytophagales</taxon>
        <taxon>Cyclobacteriaceae</taxon>
        <taxon>Echinicola</taxon>
    </lineage>
</organism>
<gene>
    <name evidence="8" type="ordered locus">Echvi_0936</name>
</gene>
<dbReference type="GO" id="GO:0005737">
    <property type="term" value="C:cytoplasm"/>
    <property type="evidence" value="ECO:0007669"/>
    <property type="project" value="TreeGrafter"/>
</dbReference>
<dbReference type="InterPro" id="IPR035874">
    <property type="entry name" value="IDS"/>
</dbReference>
<dbReference type="RefSeq" id="WP_015264773.1">
    <property type="nucleotide sequence ID" value="NC_019904.1"/>
</dbReference>
<evidence type="ECO:0000256" key="4">
    <source>
        <dbReference type="ARBA" id="ARBA00022729"/>
    </source>
</evidence>
<keyword evidence="3" id="KW-0479">Metal-binding</keyword>
<reference evidence="9" key="1">
    <citation type="submission" date="2012-02" db="EMBL/GenBank/DDBJ databases">
        <title>The complete genome of Echinicola vietnamensis DSM 17526.</title>
        <authorList>
            <person name="Lucas S."/>
            <person name="Copeland A."/>
            <person name="Lapidus A."/>
            <person name="Glavina del Rio T."/>
            <person name="Dalin E."/>
            <person name="Tice H."/>
            <person name="Bruce D."/>
            <person name="Goodwin L."/>
            <person name="Pitluck S."/>
            <person name="Peters L."/>
            <person name="Ovchinnikova G."/>
            <person name="Teshima H."/>
            <person name="Kyrpides N."/>
            <person name="Mavromatis K."/>
            <person name="Ivanova N."/>
            <person name="Brettin T."/>
            <person name="Detter J.C."/>
            <person name="Han C."/>
            <person name="Larimer F."/>
            <person name="Land M."/>
            <person name="Hauser L."/>
            <person name="Markowitz V."/>
            <person name="Cheng J.-F."/>
            <person name="Hugenholtz P."/>
            <person name="Woyke T."/>
            <person name="Wu D."/>
            <person name="Brambilla E."/>
            <person name="Klenk H.-P."/>
            <person name="Eisen J.A."/>
        </authorList>
    </citation>
    <scope>NUCLEOTIDE SEQUENCE [LARGE SCALE GENOMIC DNA]</scope>
    <source>
        <strain evidence="9">DSM 17526 / LMG 23754 / KMM 6221</strain>
    </source>
</reference>
<dbReference type="InterPro" id="IPR000917">
    <property type="entry name" value="Sulfatase_N"/>
</dbReference>
<evidence type="ECO:0000256" key="3">
    <source>
        <dbReference type="ARBA" id="ARBA00022723"/>
    </source>
</evidence>
<dbReference type="InterPro" id="IPR017850">
    <property type="entry name" value="Alkaline_phosphatase_core_sf"/>
</dbReference>
<dbReference type="PATRIC" id="fig|926556.3.peg.958"/>
<dbReference type="STRING" id="926556.Echvi_0936"/>
<dbReference type="OrthoDB" id="9763552at2"/>
<feature type="domain" description="Sulfatase N-terminal" evidence="7">
    <location>
        <begin position="26"/>
        <end position="393"/>
    </location>
</feature>
<evidence type="ECO:0000256" key="1">
    <source>
        <dbReference type="ARBA" id="ARBA00001913"/>
    </source>
</evidence>
<comment type="cofactor">
    <cofactor evidence="1">
        <name>Ca(2+)</name>
        <dbReference type="ChEBI" id="CHEBI:29108"/>
    </cofactor>
</comment>
<evidence type="ECO:0000259" key="7">
    <source>
        <dbReference type="Pfam" id="PF00884"/>
    </source>
</evidence>
<dbReference type="Gene3D" id="3.40.720.10">
    <property type="entry name" value="Alkaline Phosphatase, subunit A"/>
    <property type="match status" value="1"/>
</dbReference>
<evidence type="ECO:0000313" key="8">
    <source>
        <dbReference type="EMBL" id="AGA77209.1"/>
    </source>
</evidence>
<dbReference type="EMBL" id="CP003346">
    <property type="protein sequence ID" value="AGA77209.1"/>
    <property type="molecule type" value="Genomic_DNA"/>
</dbReference>
<dbReference type="GO" id="GO:0004423">
    <property type="term" value="F:iduronate-2-sulfatase activity"/>
    <property type="evidence" value="ECO:0007669"/>
    <property type="project" value="InterPro"/>
</dbReference>